<proteinExistence type="predicted"/>
<dbReference type="InterPro" id="IPR029058">
    <property type="entry name" value="AB_hydrolase_fold"/>
</dbReference>
<dbReference type="EMBL" id="JAGPXC010000010">
    <property type="protein sequence ID" value="KAH6646227.1"/>
    <property type="molecule type" value="Genomic_DNA"/>
</dbReference>
<keyword evidence="3" id="KW-1185">Reference proteome</keyword>
<evidence type="ECO:0000313" key="2">
    <source>
        <dbReference type="EMBL" id="KAH6646227.1"/>
    </source>
</evidence>
<dbReference type="PANTHER" id="PTHR33840">
    <property type="match status" value="1"/>
</dbReference>
<reference evidence="2" key="1">
    <citation type="journal article" date="2021" name="Nat. Commun.">
        <title>Genetic determinants of endophytism in the Arabidopsis root mycobiome.</title>
        <authorList>
            <person name="Mesny F."/>
            <person name="Miyauchi S."/>
            <person name="Thiergart T."/>
            <person name="Pickel B."/>
            <person name="Atanasova L."/>
            <person name="Karlsson M."/>
            <person name="Huettel B."/>
            <person name="Barry K.W."/>
            <person name="Haridas S."/>
            <person name="Chen C."/>
            <person name="Bauer D."/>
            <person name="Andreopoulos W."/>
            <person name="Pangilinan J."/>
            <person name="LaButti K."/>
            <person name="Riley R."/>
            <person name="Lipzen A."/>
            <person name="Clum A."/>
            <person name="Drula E."/>
            <person name="Henrissat B."/>
            <person name="Kohler A."/>
            <person name="Grigoriev I.V."/>
            <person name="Martin F.M."/>
            <person name="Hacquard S."/>
        </authorList>
    </citation>
    <scope>NUCLEOTIDE SEQUENCE</scope>
    <source>
        <strain evidence="2">MPI-SDFR-AT-0073</strain>
    </source>
</reference>
<dbReference type="GeneID" id="70129780"/>
<name>A0A9P8RI08_9PEZI</name>
<feature type="domain" description="T6SS Phospholipase effector Tle1-like catalytic" evidence="1">
    <location>
        <begin position="5"/>
        <end position="297"/>
    </location>
</feature>
<sequence>MSAHKRLIIACDGTWLNSNDGIDRSGKLVTPSNITRICRALLPESSAGIQQIVYYQSGLGSAGSIWSFLGGFVGAGIGENIREAYAFLCNNYDEGDEIFLIGFSRGAFIARSIAGLISSVGILTKQGLGAFYPIFKDWESQNVPGYNRTLETRSWPLQNRPPFKEGDDAYRAKLVESKLTRPDIPPIKAVGVFDTAGSLGVPTIKILGFPIHTHSTREYAFTNTEVPRNVEHAYQALAIDERRTPFAPPVWEKPADGSGAILQELKQTWFPGVHKGVGGGYPDTSSADITLAWMITQLSPFLDFDISYIARQREQNVQFYEVSSPPNPVYSWGLGLLAPSDLGWDVPITGRTVRTPGEYHATDANTGVILPRRLVKTCEFIHPSVRYRIEQKGAAVASRADDYANMGRTPYYPEALKDFVLVKGLEADDFGGKQWQGRNKWVVERPAAEVVYIVEDEIKPGTAEMQLLRGWAGVEAQLNSH</sequence>
<accession>A0A9P8RI08</accession>
<protein>
    <recommendedName>
        <fullName evidence="1">T6SS Phospholipase effector Tle1-like catalytic domain-containing protein</fullName>
    </recommendedName>
</protein>
<dbReference type="OrthoDB" id="3057168at2759"/>
<dbReference type="InterPro" id="IPR018712">
    <property type="entry name" value="Tle1-like_cat"/>
</dbReference>
<dbReference type="Proteomes" id="UP000758603">
    <property type="component" value="Unassembled WGS sequence"/>
</dbReference>
<evidence type="ECO:0000259" key="1">
    <source>
        <dbReference type="Pfam" id="PF09994"/>
    </source>
</evidence>
<dbReference type="SUPFAM" id="SSF53474">
    <property type="entry name" value="alpha/beta-Hydrolases"/>
    <property type="match status" value="1"/>
</dbReference>
<comment type="caution">
    <text evidence="2">The sequence shown here is derived from an EMBL/GenBank/DDBJ whole genome shotgun (WGS) entry which is preliminary data.</text>
</comment>
<gene>
    <name evidence="2" type="ORF">BKA67DRAFT_541204</name>
</gene>
<dbReference type="AlphaFoldDB" id="A0A9P8RI08"/>
<evidence type="ECO:0000313" key="3">
    <source>
        <dbReference type="Proteomes" id="UP000758603"/>
    </source>
</evidence>
<dbReference type="Pfam" id="PF09994">
    <property type="entry name" value="T6SS_Tle1-like_cat"/>
    <property type="match status" value="1"/>
</dbReference>
<organism evidence="2 3">
    <name type="scientific">Truncatella angustata</name>
    <dbReference type="NCBI Taxonomy" id="152316"/>
    <lineage>
        <taxon>Eukaryota</taxon>
        <taxon>Fungi</taxon>
        <taxon>Dikarya</taxon>
        <taxon>Ascomycota</taxon>
        <taxon>Pezizomycotina</taxon>
        <taxon>Sordariomycetes</taxon>
        <taxon>Xylariomycetidae</taxon>
        <taxon>Amphisphaeriales</taxon>
        <taxon>Sporocadaceae</taxon>
        <taxon>Truncatella</taxon>
    </lineage>
</organism>
<dbReference type="PANTHER" id="PTHR33840:SF1">
    <property type="entry name" value="TLE1 PHOSPHOLIPASE DOMAIN-CONTAINING PROTEIN"/>
    <property type="match status" value="1"/>
</dbReference>
<dbReference type="RefSeq" id="XP_045952741.1">
    <property type="nucleotide sequence ID" value="XM_046100888.1"/>
</dbReference>